<keyword evidence="3" id="KW-1185">Reference proteome</keyword>
<accession>A0A1I1EXG7</accession>
<dbReference type="STRING" id="623281.SAMN05421747_10289"/>
<dbReference type="AlphaFoldDB" id="A0A1I1EXG7"/>
<evidence type="ECO:0000256" key="1">
    <source>
        <dbReference type="SAM" id="SignalP"/>
    </source>
</evidence>
<dbReference type="Proteomes" id="UP000199577">
    <property type="component" value="Unassembled WGS sequence"/>
</dbReference>
<name>A0A1I1EXG7_9SPHI</name>
<dbReference type="RefSeq" id="WP_090971202.1">
    <property type="nucleotide sequence ID" value="NZ_FOLL01000002.1"/>
</dbReference>
<evidence type="ECO:0000313" key="3">
    <source>
        <dbReference type="Proteomes" id="UP000199577"/>
    </source>
</evidence>
<feature type="signal peptide" evidence="1">
    <location>
        <begin position="1"/>
        <end position="20"/>
    </location>
</feature>
<dbReference type="PROSITE" id="PS51257">
    <property type="entry name" value="PROKAR_LIPOPROTEIN"/>
    <property type="match status" value="1"/>
</dbReference>
<sequence length="419" mass="48111">MNTPKVFLIAFLLWAGSAAACQKPLSAEAEEQQLSAELDRWMAPYRDEKKAEFVDWMAAGEDNPEAALAHPVTRHMQVFIEKNKDRYLRLRLAGLEALPPAPEAFPGYEVLDLQVLDKYFQQDSVSVREIIDLTSVLTAARTFGPGGTLSSVNLIHIAVSDYLTQEKGMRWQDYVQLYGLGWLCFADRIKDTQWSVVIVNRAFVMKYSWDYATNGIELLQVLVYTGGKQQPGWLAGRLPKASTPQQELLNKIDEFKWMLYDDFYPDFDDREIEERQQQFLAENRGAYTALRNAVLGRYPPIQRERWAEFMQEDLGLTEKMQSNLGLFDSFGDQILPESISINELKYSQVLTTAAYVMTSDNLGYDWAADWLLGKEVYARRLDGNLWEVQLFTGDVACGYQWNTATDELHELTVRRKEKQ</sequence>
<proteinExistence type="predicted"/>
<organism evidence="2 3">
    <name type="scientific">Parapedobacter composti</name>
    <dbReference type="NCBI Taxonomy" id="623281"/>
    <lineage>
        <taxon>Bacteria</taxon>
        <taxon>Pseudomonadati</taxon>
        <taxon>Bacteroidota</taxon>
        <taxon>Sphingobacteriia</taxon>
        <taxon>Sphingobacteriales</taxon>
        <taxon>Sphingobacteriaceae</taxon>
        <taxon>Parapedobacter</taxon>
    </lineage>
</organism>
<dbReference type="OrthoDB" id="1404831at2"/>
<keyword evidence="1" id="KW-0732">Signal</keyword>
<dbReference type="EMBL" id="FOLL01000002">
    <property type="protein sequence ID" value="SFB91721.1"/>
    <property type="molecule type" value="Genomic_DNA"/>
</dbReference>
<gene>
    <name evidence="2" type="ORF">SAMN05421747_10289</name>
</gene>
<protein>
    <submittedName>
        <fullName evidence="2">Uncharacterized protein</fullName>
    </submittedName>
</protein>
<reference evidence="2 3" key="1">
    <citation type="submission" date="2016-10" db="EMBL/GenBank/DDBJ databases">
        <authorList>
            <person name="de Groot N.N."/>
        </authorList>
    </citation>
    <scope>NUCLEOTIDE SEQUENCE [LARGE SCALE GENOMIC DNA]</scope>
    <source>
        <strain evidence="2 3">DSM 22900</strain>
    </source>
</reference>
<evidence type="ECO:0000313" key="2">
    <source>
        <dbReference type="EMBL" id="SFB91721.1"/>
    </source>
</evidence>
<feature type="chain" id="PRO_5011749949" evidence="1">
    <location>
        <begin position="21"/>
        <end position="419"/>
    </location>
</feature>